<feature type="region of interest" description="Disordered" evidence="1">
    <location>
        <begin position="1"/>
        <end position="31"/>
    </location>
</feature>
<feature type="compositionally biased region" description="Polar residues" evidence="1">
    <location>
        <begin position="439"/>
        <end position="458"/>
    </location>
</feature>
<feature type="region of interest" description="Disordered" evidence="1">
    <location>
        <begin position="420"/>
        <end position="493"/>
    </location>
</feature>
<feature type="compositionally biased region" description="Polar residues" evidence="1">
    <location>
        <begin position="220"/>
        <end position="230"/>
    </location>
</feature>
<evidence type="ECO:0000313" key="3">
    <source>
        <dbReference type="Proteomes" id="UP001174691"/>
    </source>
</evidence>
<feature type="compositionally biased region" description="Polar residues" evidence="1">
    <location>
        <begin position="103"/>
        <end position="121"/>
    </location>
</feature>
<evidence type="ECO:0000313" key="2">
    <source>
        <dbReference type="EMBL" id="KAJ9139285.1"/>
    </source>
</evidence>
<name>A0AA38RJY5_9PEZI</name>
<sequence length="656" mass="70171">MAGSVEARSLSDLKDLADNPPQYPLKPGETPRESFTLYISRVPGSRDVILCPLRPQAKNVTGGDVVHSLYYVHLDLPSDEQPPAPRSATERSPQTAIPRKPLPSNTKVAVSDNRSQGAGTTSPPQPQPVAPLAVPPQVPSLQVPAPGHGQQDTLYDAPVLEHAGPTSAYHPVTPKPLGPRPMGAPAVPTKDDHRSTAPPPPVPTGAPAGASGLAGYHALPSSTSDSTNLNHPAPFPLLRSLSPTKHHYRPTFTPYTLTLIRRDPTSGDQKNVARITSFQTNIPTPDMADPTLSPENMPRPEPPAVHIRVDTLGYAKFGNWPTRAALDKFAAEGNLNLKPGETLVDGPGRRSRGTSFNMPATAGPVQQQQQQQGFNREVKMAYARTWTSNIKSALHIRHRSQSTNERRLSETDEQQYIDDLVPPRAPAMQGAVQGHRRQVSTGSTGSAESLGSGSGRPTSSGMHGGRSSMGDIFGTSPTSPSSPLITRPGPGLRPKGYVFASPWDGRCEFRTGRGGRSLECRHVLGSSSAGFETATEGHGATGTKPVSELRFNLPGSTEGMTALSHGYGHGRHSFHGKFDRLLKLDARHRPDSSDEEDEGDVALDLSLGRERAGGGSRGNRAKLGKLILHDEGQKMMDLVVAANIGVWWATWERASA</sequence>
<feature type="compositionally biased region" description="Pro residues" evidence="1">
    <location>
        <begin position="123"/>
        <end position="138"/>
    </location>
</feature>
<reference evidence="2" key="1">
    <citation type="submission" date="2022-07" db="EMBL/GenBank/DDBJ databases">
        <title>Fungi with potential for degradation of polypropylene.</title>
        <authorList>
            <person name="Gostincar C."/>
        </authorList>
    </citation>
    <scope>NUCLEOTIDE SEQUENCE</scope>
    <source>
        <strain evidence="2">EXF-13287</strain>
    </source>
</reference>
<comment type="caution">
    <text evidence="2">The sequence shown here is derived from an EMBL/GenBank/DDBJ whole genome shotgun (WGS) entry which is preliminary data.</text>
</comment>
<feature type="region of interest" description="Disordered" evidence="1">
    <location>
        <begin position="77"/>
        <end position="231"/>
    </location>
</feature>
<feature type="region of interest" description="Disordered" evidence="1">
    <location>
        <begin position="588"/>
        <end position="620"/>
    </location>
</feature>
<feature type="compositionally biased region" description="Low complexity" evidence="1">
    <location>
        <begin position="459"/>
        <end position="483"/>
    </location>
</feature>
<organism evidence="2 3">
    <name type="scientific">Coniochaeta hoffmannii</name>
    <dbReference type="NCBI Taxonomy" id="91930"/>
    <lineage>
        <taxon>Eukaryota</taxon>
        <taxon>Fungi</taxon>
        <taxon>Dikarya</taxon>
        <taxon>Ascomycota</taxon>
        <taxon>Pezizomycotina</taxon>
        <taxon>Sordariomycetes</taxon>
        <taxon>Sordariomycetidae</taxon>
        <taxon>Coniochaetales</taxon>
        <taxon>Coniochaetaceae</taxon>
        <taxon>Coniochaeta</taxon>
    </lineage>
</organism>
<dbReference type="Proteomes" id="UP001174691">
    <property type="component" value="Unassembled WGS sequence"/>
</dbReference>
<dbReference type="AlphaFoldDB" id="A0AA38RJY5"/>
<gene>
    <name evidence="2" type="ORF">NKR19_g7484</name>
</gene>
<keyword evidence="3" id="KW-1185">Reference proteome</keyword>
<protein>
    <submittedName>
        <fullName evidence="2">Uncharacterized protein</fullName>
    </submittedName>
</protein>
<dbReference type="EMBL" id="JANBVN010000132">
    <property type="protein sequence ID" value="KAJ9139285.1"/>
    <property type="molecule type" value="Genomic_DNA"/>
</dbReference>
<evidence type="ECO:0000256" key="1">
    <source>
        <dbReference type="SAM" id="MobiDB-lite"/>
    </source>
</evidence>
<accession>A0AA38RJY5</accession>
<proteinExistence type="predicted"/>